<proteinExistence type="predicted"/>
<evidence type="ECO:0000313" key="2">
    <source>
        <dbReference type="Proteomes" id="UP001500506"/>
    </source>
</evidence>
<gene>
    <name evidence="1" type="ORF">GCM10009747_13660</name>
</gene>
<comment type="caution">
    <text evidence="1">The sequence shown here is derived from an EMBL/GenBank/DDBJ whole genome shotgun (WGS) entry which is preliminary data.</text>
</comment>
<keyword evidence="2" id="KW-1185">Reference proteome</keyword>
<dbReference type="EMBL" id="BAAANH010000002">
    <property type="protein sequence ID" value="GAA1756456.1"/>
    <property type="molecule type" value="Genomic_DNA"/>
</dbReference>
<dbReference type="Proteomes" id="UP001500506">
    <property type="component" value="Unassembled WGS sequence"/>
</dbReference>
<name>A0ABP4WLG0_9MICO</name>
<dbReference type="RefSeq" id="WP_232497014.1">
    <property type="nucleotide sequence ID" value="NZ_BAAANH010000002.1"/>
</dbReference>
<sequence length="301" mass="33512">MSLTIGKDLRVPEPPSIPESVPVLRVTHTRSLSRRAEDFQRELEERVERWTNAFPVDGERRELGDRILYLNDRASLEVFVPSESIWWSDRTTAFAETPPSDPLPSPGEAEELARRLLRELDVQEDAVRPRGVSTVNAATVGSPEERGELTPTAVTVTFGYALADLPVVGPGARIRATYSGGGQLAEFARFWRRPEETGSIRLIDPAQAVQRLADDPRFAGVPNSGMIVEVQEFALAFYAAGPAAFQRYLVPVYRARGEVLGSQVEGDVFDVYITAVDLDPVELKDRAVRDRPVYRRVFTGF</sequence>
<protein>
    <submittedName>
        <fullName evidence="1">Uncharacterized protein</fullName>
    </submittedName>
</protein>
<accession>A0ABP4WLG0</accession>
<reference evidence="2" key="1">
    <citation type="journal article" date="2019" name="Int. J. Syst. Evol. Microbiol.">
        <title>The Global Catalogue of Microorganisms (GCM) 10K type strain sequencing project: providing services to taxonomists for standard genome sequencing and annotation.</title>
        <authorList>
            <consortium name="The Broad Institute Genomics Platform"/>
            <consortium name="The Broad Institute Genome Sequencing Center for Infectious Disease"/>
            <person name="Wu L."/>
            <person name="Ma J."/>
        </authorList>
    </citation>
    <scope>NUCLEOTIDE SEQUENCE [LARGE SCALE GENOMIC DNA]</scope>
    <source>
        <strain evidence="2">JCM 14319</strain>
    </source>
</reference>
<organism evidence="1 2">
    <name type="scientific">Agromyces humatus</name>
    <dbReference type="NCBI Taxonomy" id="279573"/>
    <lineage>
        <taxon>Bacteria</taxon>
        <taxon>Bacillati</taxon>
        <taxon>Actinomycetota</taxon>
        <taxon>Actinomycetes</taxon>
        <taxon>Micrococcales</taxon>
        <taxon>Microbacteriaceae</taxon>
        <taxon>Agromyces</taxon>
    </lineage>
</organism>
<evidence type="ECO:0000313" key="1">
    <source>
        <dbReference type="EMBL" id="GAA1756456.1"/>
    </source>
</evidence>